<protein>
    <submittedName>
        <fullName evidence="1">Uncharacterized protein</fullName>
    </submittedName>
</protein>
<evidence type="ECO:0000313" key="1">
    <source>
        <dbReference type="EMBL" id="BAT72920.1"/>
    </source>
</evidence>
<proteinExistence type="predicted"/>
<accession>A0A0S3QX69</accession>
<sequence>MGDVVIIFLASLSNVDPPWKQWWVWVEENGSIDTCSGGREEGQQGDVCHGGVSGRGGDVCDLPKALQIREETLGLVTSLGEMERL</sequence>
<reference evidence="1 2" key="1">
    <citation type="journal article" date="2015" name="Sci. Rep.">
        <title>The power of single molecule real-time sequencing technology in the de novo assembly of a eukaryotic genome.</title>
        <authorList>
            <person name="Sakai H."/>
            <person name="Naito K."/>
            <person name="Ogiso-Tanaka E."/>
            <person name="Takahashi Y."/>
            <person name="Iseki K."/>
            <person name="Muto C."/>
            <person name="Satou K."/>
            <person name="Teruya K."/>
            <person name="Shiroma A."/>
            <person name="Shimoji M."/>
            <person name="Hirano T."/>
            <person name="Itoh T."/>
            <person name="Kaga A."/>
            <person name="Tomooka N."/>
        </authorList>
    </citation>
    <scope>NUCLEOTIDE SEQUENCE [LARGE SCALE GENOMIC DNA]</scope>
    <source>
        <strain evidence="2">cv. Shumari</strain>
    </source>
</reference>
<evidence type="ECO:0000313" key="2">
    <source>
        <dbReference type="Proteomes" id="UP000291084"/>
    </source>
</evidence>
<keyword evidence="2" id="KW-1185">Reference proteome</keyword>
<dbReference type="EMBL" id="AP015034">
    <property type="protein sequence ID" value="BAT72920.1"/>
    <property type="molecule type" value="Genomic_DNA"/>
</dbReference>
<gene>
    <name evidence="1" type="primary">Vigan.01G036600</name>
    <name evidence="1" type="ORF">VIGAN_01036600</name>
</gene>
<name>A0A0S3QX69_PHAAN</name>
<dbReference type="Proteomes" id="UP000291084">
    <property type="component" value="Chromosome 1"/>
</dbReference>
<dbReference type="AlphaFoldDB" id="A0A0S3QX69"/>
<organism evidence="1 2">
    <name type="scientific">Vigna angularis var. angularis</name>
    <dbReference type="NCBI Taxonomy" id="157739"/>
    <lineage>
        <taxon>Eukaryota</taxon>
        <taxon>Viridiplantae</taxon>
        <taxon>Streptophyta</taxon>
        <taxon>Embryophyta</taxon>
        <taxon>Tracheophyta</taxon>
        <taxon>Spermatophyta</taxon>
        <taxon>Magnoliopsida</taxon>
        <taxon>eudicotyledons</taxon>
        <taxon>Gunneridae</taxon>
        <taxon>Pentapetalae</taxon>
        <taxon>rosids</taxon>
        <taxon>fabids</taxon>
        <taxon>Fabales</taxon>
        <taxon>Fabaceae</taxon>
        <taxon>Papilionoideae</taxon>
        <taxon>50 kb inversion clade</taxon>
        <taxon>NPAAA clade</taxon>
        <taxon>indigoferoid/millettioid clade</taxon>
        <taxon>Phaseoleae</taxon>
        <taxon>Vigna</taxon>
    </lineage>
</organism>